<evidence type="ECO:0000256" key="1">
    <source>
        <dbReference type="SAM" id="SignalP"/>
    </source>
</evidence>
<feature type="chain" id="PRO_5047362342" description="GIY-YIG domain-containing protein" evidence="1">
    <location>
        <begin position="19"/>
        <end position="144"/>
    </location>
</feature>
<feature type="signal peptide" evidence="1">
    <location>
        <begin position="1"/>
        <end position="18"/>
    </location>
</feature>
<keyword evidence="3" id="KW-1185">Reference proteome</keyword>
<keyword evidence="1" id="KW-0732">Signal</keyword>
<protein>
    <recommendedName>
        <fullName evidence="4">GIY-YIG domain-containing protein</fullName>
    </recommendedName>
</protein>
<dbReference type="EMBL" id="JAJSOF020000038">
    <property type="protein sequence ID" value="KAJ4427829.1"/>
    <property type="molecule type" value="Genomic_DNA"/>
</dbReference>
<evidence type="ECO:0000313" key="2">
    <source>
        <dbReference type="EMBL" id="KAJ4427829.1"/>
    </source>
</evidence>
<dbReference type="InterPro" id="IPR035901">
    <property type="entry name" value="GIY-YIG_endonuc_sf"/>
</dbReference>
<proteinExistence type="predicted"/>
<accession>A0ABQ8S1H5</accession>
<gene>
    <name evidence="2" type="ORF">ANN_25608</name>
</gene>
<reference evidence="2 3" key="1">
    <citation type="journal article" date="2022" name="Allergy">
        <title>Genome assembly and annotation of Periplaneta americana reveal a comprehensive cockroach allergen profile.</title>
        <authorList>
            <person name="Wang L."/>
            <person name="Xiong Q."/>
            <person name="Saelim N."/>
            <person name="Wang L."/>
            <person name="Nong W."/>
            <person name="Wan A.T."/>
            <person name="Shi M."/>
            <person name="Liu X."/>
            <person name="Cao Q."/>
            <person name="Hui J.H.L."/>
            <person name="Sookrung N."/>
            <person name="Leung T.F."/>
            <person name="Tungtrongchitr A."/>
            <person name="Tsui S.K.W."/>
        </authorList>
    </citation>
    <scope>NUCLEOTIDE SEQUENCE [LARGE SCALE GENOMIC DNA]</scope>
    <source>
        <strain evidence="2">PWHHKU_190912</strain>
    </source>
</reference>
<comment type="caution">
    <text evidence="2">The sequence shown here is derived from an EMBL/GenBank/DDBJ whole genome shotgun (WGS) entry which is preliminary data.</text>
</comment>
<name>A0ABQ8S1H5_PERAM</name>
<dbReference type="SUPFAM" id="SSF82771">
    <property type="entry name" value="GIY-YIG endonuclease"/>
    <property type="match status" value="1"/>
</dbReference>
<evidence type="ECO:0000313" key="3">
    <source>
        <dbReference type="Proteomes" id="UP001148838"/>
    </source>
</evidence>
<sequence length="144" mass="16312">MRDFTMSVCLLFAGAVVTDRRFCVRLVGGHENDDQKQNLLRPVKDNLGLRTPGVYKIPCECGKCYIGQTGRTIMERCKKHQSCMRLYYPDKSAVAQHSLETGHKIDFSATSILDKTSGYWDLVIKEAIEIQLDGNNFNRDGVYS</sequence>
<dbReference type="Proteomes" id="UP001148838">
    <property type="component" value="Unassembled WGS sequence"/>
</dbReference>
<evidence type="ECO:0008006" key="4">
    <source>
        <dbReference type="Google" id="ProtNLM"/>
    </source>
</evidence>
<organism evidence="2 3">
    <name type="scientific">Periplaneta americana</name>
    <name type="common">American cockroach</name>
    <name type="synonym">Blatta americana</name>
    <dbReference type="NCBI Taxonomy" id="6978"/>
    <lineage>
        <taxon>Eukaryota</taxon>
        <taxon>Metazoa</taxon>
        <taxon>Ecdysozoa</taxon>
        <taxon>Arthropoda</taxon>
        <taxon>Hexapoda</taxon>
        <taxon>Insecta</taxon>
        <taxon>Pterygota</taxon>
        <taxon>Neoptera</taxon>
        <taxon>Polyneoptera</taxon>
        <taxon>Dictyoptera</taxon>
        <taxon>Blattodea</taxon>
        <taxon>Blattoidea</taxon>
        <taxon>Blattidae</taxon>
        <taxon>Blattinae</taxon>
        <taxon>Periplaneta</taxon>
    </lineage>
</organism>
<dbReference type="CDD" id="cd10442">
    <property type="entry name" value="GIY-YIG_PLEs"/>
    <property type="match status" value="1"/>
</dbReference>
<dbReference type="Gene3D" id="3.40.1440.10">
    <property type="entry name" value="GIY-YIG endonuclease"/>
    <property type="match status" value="1"/>
</dbReference>